<accession>A0A9N7QB35</accession>
<dbReference type="KEGG" id="ccot:CCAX7_37250"/>
<dbReference type="AlphaFoldDB" id="A0A9N7QB35"/>
<organism evidence="1 2">
    <name type="scientific">Capsulimonas corticalis</name>
    <dbReference type="NCBI Taxonomy" id="2219043"/>
    <lineage>
        <taxon>Bacteria</taxon>
        <taxon>Bacillati</taxon>
        <taxon>Armatimonadota</taxon>
        <taxon>Armatimonadia</taxon>
        <taxon>Capsulimonadales</taxon>
        <taxon>Capsulimonadaceae</taxon>
        <taxon>Capsulimonas</taxon>
    </lineage>
</organism>
<proteinExistence type="predicted"/>
<dbReference type="Proteomes" id="UP000287394">
    <property type="component" value="Chromosome"/>
</dbReference>
<dbReference type="EMBL" id="AP025739">
    <property type="protein sequence ID" value="BDI31674.1"/>
    <property type="molecule type" value="Genomic_DNA"/>
</dbReference>
<evidence type="ECO:0000313" key="1">
    <source>
        <dbReference type="EMBL" id="BDI31674.1"/>
    </source>
</evidence>
<protein>
    <submittedName>
        <fullName evidence="1">Uncharacterized protein</fullName>
    </submittedName>
</protein>
<reference evidence="1 2" key="1">
    <citation type="journal article" date="2019" name="Int. J. Syst. Evol. Microbiol.">
        <title>Capsulimonas corticalis gen. nov., sp. nov., an aerobic capsulated bacterium, of a novel bacterial order, Capsulimonadales ord. nov., of the class Armatimonadia of the phylum Armatimonadetes.</title>
        <authorList>
            <person name="Li J."/>
            <person name="Kudo C."/>
            <person name="Tonouchi A."/>
        </authorList>
    </citation>
    <scope>NUCLEOTIDE SEQUENCE [LARGE SCALE GENOMIC DNA]</scope>
    <source>
        <strain evidence="1 2">AX-7</strain>
    </source>
</reference>
<evidence type="ECO:0000313" key="2">
    <source>
        <dbReference type="Proteomes" id="UP000287394"/>
    </source>
</evidence>
<name>A0A9N7QB35_9BACT</name>
<gene>
    <name evidence="1" type="ORF">CCAX7_37250</name>
</gene>
<sequence length="73" mass="8253">MRLAPRPLAAPHVKLRAETAHTAIMMFRFIASTFRKRQRILTSVCTQATFGKRLCPAGGISWYDPEPPDALHF</sequence>
<keyword evidence="2" id="KW-1185">Reference proteome</keyword>